<reference evidence="2 3" key="1">
    <citation type="submission" date="2024-04" db="EMBL/GenBank/DDBJ databases">
        <title>Tritrichomonas musculus Genome.</title>
        <authorList>
            <person name="Alves-Ferreira E."/>
            <person name="Grigg M."/>
            <person name="Lorenzi H."/>
            <person name="Galac M."/>
        </authorList>
    </citation>
    <scope>NUCLEOTIDE SEQUENCE [LARGE SCALE GENOMIC DNA]</scope>
    <source>
        <strain evidence="2 3">EAF2021</strain>
    </source>
</reference>
<feature type="compositionally biased region" description="Basic and acidic residues" evidence="1">
    <location>
        <begin position="257"/>
        <end position="293"/>
    </location>
</feature>
<feature type="compositionally biased region" description="Acidic residues" evidence="1">
    <location>
        <begin position="335"/>
        <end position="349"/>
    </location>
</feature>
<proteinExistence type="predicted"/>
<evidence type="ECO:0000256" key="1">
    <source>
        <dbReference type="SAM" id="MobiDB-lite"/>
    </source>
</evidence>
<feature type="compositionally biased region" description="Basic and acidic residues" evidence="1">
    <location>
        <begin position="315"/>
        <end position="334"/>
    </location>
</feature>
<accession>A0ABR2KA30</accession>
<feature type="compositionally biased region" description="Basic and acidic residues" evidence="1">
    <location>
        <begin position="364"/>
        <end position="380"/>
    </location>
</feature>
<sequence>MKVVHFRISQVTIPPLKKQLERSIFLEIHIGPTSIEIPLEGKNYLKSKSIISFGYETASDHFFDVKLVEEKNNSDSTTLASIEIPLRVCPSNKRINDHLEMEIEDENFSDYFAESKNEFSDSMENDYYSEDEKSIIIFFEMHRSENKAKRFEAPLGTMRRLSNDMLMSFESSCSFSISSKSIQKKRDLSSSIQDGDNQKIESEPKNSQRRKQQKKDNEEQEKEIDIELLPEDQEQQKPPEEIIVIEEEEEGEVLNNDSKKDKEDIKDKEEDSKENLKDQNLDQSKEISKEIPNGRKNILHTSESSDYDDTELSEGDEKKNDHVTDDSGKYNILKEDDEEIPLLDQDDEENAHAHSESIDVNNENVEKEGSDNDETKKEEDQIFLNLSSETTVCAVYAPKAKKSNNTELENESMQENEMAIDNEEKIEDLQDVNLQEEETLQEEQHSIEIEDKSLLPDQNDENIDKIEQSDPPFSVVQAFQQFNQSDDQIPQQAIYPPPQSYQPLEEVSTPVQQQPPRLKFYTLNVQNLEILDNFSFYPSEQEIGSFYTPPPLLPITIRSPRY</sequence>
<dbReference type="EMBL" id="JAPFFF010000006">
    <property type="protein sequence ID" value="KAK8887980.1"/>
    <property type="molecule type" value="Genomic_DNA"/>
</dbReference>
<feature type="region of interest" description="Disordered" evidence="1">
    <location>
        <begin position="400"/>
        <end position="457"/>
    </location>
</feature>
<keyword evidence="3" id="KW-1185">Reference proteome</keyword>
<feature type="compositionally biased region" description="Acidic residues" evidence="1">
    <location>
        <begin position="305"/>
        <end position="314"/>
    </location>
</feature>
<gene>
    <name evidence="2" type="ORF">M9Y10_039040</name>
</gene>
<feature type="compositionally biased region" description="Basic and acidic residues" evidence="1">
    <location>
        <begin position="196"/>
        <end position="206"/>
    </location>
</feature>
<feature type="compositionally biased region" description="Basic and acidic residues" evidence="1">
    <location>
        <begin position="442"/>
        <end position="454"/>
    </location>
</feature>
<feature type="compositionally biased region" description="Acidic residues" evidence="1">
    <location>
        <begin position="218"/>
        <end position="233"/>
    </location>
</feature>
<evidence type="ECO:0000313" key="3">
    <source>
        <dbReference type="Proteomes" id="UP001470230"/>
    </source>
</evidence>
<name>A0ABR2KA30_9EUKA</name>
<evidence type="ECO:0000313" key="2">
    <source>
        <dbReference type="EMBL" id="KAK8887980.1"/>
    </source>
</evidence>
<comment type="caution">
    <text evidence="2">The sequence shown here is derived from an EMBL/GenBank/DDBJ whole genome shotgun (WGS) entry which is preliminary data.</text>
</comment>
<feature type="region of interest" description="Disordered" evidence="1">
    <location>
        <begin position="184"/>
        <end position="380"/>
    </location>
</feature>
<feature type="compositionally biased region" description="Acidic residues" evidence="1">
    <location>
        <begin position="243"/>
        <end position="252"/>
    </location>
</feature>
<feature type="region of interest" description="Disordered" evidence="1">
    <location>
        <begin position="490"/>
        <end position="512"/>
    </location>
</feature>
<evidence type="ECO:0008006" key="4">
    <source>
        <dbReference type="Google" id="ProtNLM"/>
    </source>
</evidence>
<protein>
    <recommendedName>
        <fullName evidence="4">C2 NT-type domain-containing protein</fullName>
    </recommendedName>
</protein>
<feature type="compositionally biased region" description="Acidic residues" evidence="1">
    <location>
        <begin position="408"/>
        <end position="441"/>
    </location>
</feature>
<dbReference type="Proteomes" id="UP001470230">
    <property type="component" value="Unassembled WGS sequence"/>
</dbReference>
<organism evidence="2 3">
    <name type="scientific">Tritrichomonas musculus</name>
    <dbReference type="NCBI Taxonomy" id="1915356"/>
    <lineage>
        <taxon>Eukaryota</taxon>
        <taxon>Metamonada</taxon>
        <taxon>Parabasalia</taxon>
        <taxon>Tritrichomonadida</taxon>
        <taxon>Tritrichomonadidae</taxon>
        <taxon>Tritrichomonas</taxon>
    </lineage>
</organism>